<accession>A0A6J6SI02</accession>
<sequence length="299" mass="31127">MTYDDVANVYFAQPPSPIAVPALPGTPARRLRDALEPVATQGWWSRPPMERLTSLGLGFFDAYVWGRAAALGTPAASVVVSTFGVFEPGLLTAVYQQGVGTASRDDVLAARADGASAAMEALVSADAAAAVAGPLLAAIEQLDGMGRPLFSALRELPLPSSSQGRLWRAAELVREHRGDGHLAAAVAAGLDAVEVNVFTELWLGYSVGEYSGTRGWSPERLAAAVASLEQRDWMSNGALTPAGVRARLRLEEDTDATQAALVNLLGPGIDGLVAGAAAISDLVMARPSFPADPRKRAAG</sequence>
<gene>
    <name evidence="1" type="ORF">UFOPK2602_02564</name>
    <name evidence="2" type="ORF">UFOPK2806_01867</name>
    <name evidence="3" type="ORF">UFOPK3417_01094</name>
    <name evidence="4" type="ORF">UFOPK4306_01922</name>
</gene>
<dbReference type="Pfam" id="PF21863">
    <property type="entry name" value="HTH_67"/>
    <property type="match status" value="1"/>
</dbReference>
<dbReference type="EMBL" id="CAEZXX010000297">
    <property type="protein sequence ID" value="CAB4734576.1"/>
    <property type="molecule type" value="Genomic_DNA"/>
</dbReference>
<evidence type="ECO:0000313" key="3">
    <source>
        <dbReference type="EMBL" id="CAB4877736.1"/>
    </source>
</evidence>
<protein>
    <submittedName>
        <fullName evidence="1">Unannotated protein</fullName>
    </submittedName>
</protein>
<dbReference type="NCBIfam" id="NF047719">
    <property type="entry name" value="SCO6745_fam_HTH"/>
    <property type="match status" value="1"/>
</dbReference>
<reference evidence="1" key="1">
    <citation type="submission" date="2020-05" db="EMBL/GenBank/DDBJ databases">
        <authorList>
            <person name="Chiriac C."/>
            <person name="Salcher M."/>
            <person name="Ghai R."/>
            <person name="Kavagutti S V."/>
        </authorList>
    </citation>
    <scope>NUCLEOTIDE SEQUENCE</scope>
</reference>
<dbReference type="InterPro" id="IPR054058">
    <property type="entry name" value="HTH_67"/>
</dbReference>
<dbReference type="AlphaFoldDB" id="A0A6J6SI02"/>
<evidence type="ECO:0000313" key="1">
    <source>
        <dbReference type="EMBL" id="CAB4734576.1"/>
    </source>
</evidence>
<name>A0A6J6SI02_9ZZZZ</name>
<evidence type="ECO:0000313" key="2">
    <source>
        <dbReference type="EMBL" id="CAB4763623.1"/>
    </source>
</evidence>
<organism evidence="1">
    <name type="scientific">freshwater metagenome</name>
    <dbReference type="NCBI Taxonomy" id="449393"/>
    <lineage>
        <taxon>unclassified sequences</taxon>
        <taxon>metagenomes</taxon>
        <taxon>ecological metagenomes</taxon>
    </lineage>
</organism>
<proteinExistence type="predicted"/>
<dbReference type="EMBL" id="CAEZYY010000030">
    <property type="protein sequence ID" value="CAB4763623.1"/>
    <property type="molecule type" value="Genomic_DNA"/>
</dbReference>
<evidence type="ECO:0000313" key="4">
    <source>
        <dbReference type="EMBL" id="CAB5066825.1"/>
    </source>
</evidence>
<dbReference type="EMBL" id="CAFBLR010000099">
    <property type="protein sequence ID" value="CAB4877736.1"/>
    <property type="molecule type" value="Genomic_DNA"/>
</dbReference>
<dbReference type="EMBL" id="CAFBQP010000085">
    <property type="protein sequence ID" value="CAB5066825.1"/>
    <property type="molecule type" value="Genomic_DNA"/>
</dbReference>